<evidence type="ECO:0000256" key="2">
    <source>
        <dbReference type="SAM" id="Phobius"/>
    </source>
</evidence>
<feature type="transmembrane region" description="Helical" evidence="2">
    <location>
        <begin position="73"/>
        <end position="98"/>
    </location>
</feature>
<feature type="region of interest" description="Disordered" evidence="1">
    <location>
        <begin position="1"/>
        <end position="51"/>
    </location>
</feature>
<protein>
    <submittedName>
        <fullName evidence="3">Uncharacterized protein</fullName>
    </submittedName>
</protein>
<evidence type="ECO:0000313" key="3">
    <source>
        <dbReference type="EMBL" id="KAK7012521.1"/>
    </source>
</evidence>
<feature type="compositionally biased region" description="Basic residues" evidence="1">
    <location>
        <begin position="138"/>
        <end position="153"/>
    </location>
</feature>
<feature type="compositionally biased region" description="Basic residues" evidence="1">
    <location>
        <begin position="1"/>
        <end position="16"/>
    </location>
</feature>
<organism evidence="3 4">
    <name type="scientific">Favolaschia claudopus</name>
    <dbReference type="NCBI Taxonomy" id="2862362"/>
    <lineage>
        <taxon>Eukaryota</taxon>
        <taxon>Fungi</taxon>
        <taxon>Dikarya</taxon>
        <taxon>Basidiomycota</taxon>
        <taxon>Agaricomycotina</taxon>
        <taxon>Agaricomycetes</taxon>
        <taxon>Agaricomycetidae</taxon>
        <taxon>Agaricales</taxon>
        <taxon>Marasmiineae</taxon>
        <taxon>Mycenaceae</taxon>
        <taxon>Favolaschia</taxon>
    </lineage>
</organism>
<keyword evidence="2" id="KW-1133">Transmembrane helix</keyword>
<keyword evidence="2" id="KW-0812">Transmembrane</keyword>
<comment type="caution">
    <text evidence="3">The sequence shown here is derived from an EMBL/GenBank/DDBJ whole genome shotgun (WGS) entry which is preliminary data.</text>
</comment>
<evidence type="ECO:0000256" key="1">
    <source>
        <dbReference type="SAM" id="MobiDB-lite"/>
    </source>
</evidence>
<feature type="region of interest" description="Disordered" evidence="1">
    <location>
        <begin position="130"/>
        <end position="153"/>
    </location>
</feature>
<sequence>MQRAQHQRVHRSRRRRADPAPPSEPSPAHVLPSFIAPPPPDPPTHRMRISPTHPRAYSSLINFLSTSPLRQPIASCLLVLLLVIFFTPPLGIICSTFASSPSRRTPSTPPSPNYFGMYLASPYSTTISLTSSSPSMAHSRRPRLTPKNNERKR</sequence>
<keyword evidence="2" id="KW-0472">Membrane</keyword>
<evidence type="ECO:0000313" key="4">
    <source>
        <dbReference type="Proteomes" id="UP001362999"/>
    </source>
</evidence>
<dbReference type="EMBL" id="JAWWNJ010000065">
    <property type="protein sequence ID" value="KAK7012521.1"/>
    <property type="molecule type" value="Genomic_DNA"/>
</dbReference>
<proteinExistence type="predicted"/>
<dbReference type="Proteomes" id="UP001362999">
    <property type="component" value="Unassembled WGS sequence"/>
</dbReference>
<accession>A0AAW0AHN9</accession>
<keyword evidence="4" id="KW-1185">Reference proteome</keyword>
<reference evidence="3 4" key="1">
    <citation type="journal article" date="2024" name="J Genomics">
        <title>Draft genome sequencing and assembly of Favolaschia claudopus CIRM-BRFM 2984 isolated from oak limbs.</title>
        <authorList>
            <person name="Navarro D."/>
            <person name="Drula E."/>
            <person name="Chaduli D."/>
            <person name="Cazenave R."/>
            <person name="Ahrendt S."/>
            <person name="Wang J."/>
            <person name="Lipzen A."/>
            <person name="Daum C."/>
            <person name="Barry K."/>
            <person name="Grigoriev I.V."/>
            <person name="Favel A."/>
            <person name="Rosso M.N."/>
            <person name="Martin F."/>
        </authorList>
    </citation>
    <scope>NUCLEOTIDE SEQUENCE [LARGE SCALE GENOMIC DNA]</scope>
    <source>
        <strain evidence="3 4">CIRM-BRFM 2984</strain>
    </source>
</reference>
<name>A0AAW0AHN9_9AGAR</name>
<gene>
    <name evidence="3" type="ORF">R3P38DRAFT_3209847</name>
</gene>
<dbReference type="AlphaFoldDB" id="A0AAW0AHN9"/>
<feature type="transmembrane region" description="Helical" evidence="2">
    <location>
        <begin position="118"/>
        <end position="137"/>
    </location>
</feature>